<comment type="caution">
    <text evidence="3">The sequence shown here is derived from an EMBL/GenBank/DDBJ whole genome shotgun (WGS) entry which is preliminary data.</text>
</comment>
<feature type="transmembrane region" description="Helical" evidence="1">
    <location>
        <begin position="259"/>
        <end position="277"/>
    </location>
</feature>
<dbReference type="SUPFAM" id="SSF56219">
    <property type="entry name" value="DNase I-like"/>
    <property type="match status" value="1"/>
</dbReference>
<dbReference type="PANTHER" id="PTHR14859">
    <property type="entry name" value="CALCOFLUOR WHITE HYPERSENSITIVE PROTEIN PRECURSOR"/>
    <property type="match status" value="1"/>
</dbReference>
<feature type="transmembrane region" description="Helical" evidence="1">
    <location>
        <begin position="314"/>
        <end position="331"/>
    </location>
</feature>
<organism evidence="3 4">
    <name type="scientific">Streptomyces johnsoniae</name>
    <dbReference type="NCBI Taxonomy" id="3075532"/>
    <lineage>
        <taxon>Bacteria</taxon>
        <taxon>Bacillati</taxon>
        <taxon>Actinomycetota</taxon>
        <taxon>Actinomycetes</taxon>
        <taxon>Kitasatosporales</taxon>
        <taxon>Streptomycetaceae</taxon>
        <taxon>Streptomyces</taxon>
    </lineage>
</organism>
<keyword evidence="1" id="KW-0812">Transmembrane</keyword>
<dbReference type="InterPro" id="IPR005135">
    <property type="entry name" value="Endo/exonuclease/phosphatase"/>
</dbReference>
<evidence type="ECO:0000256" key="1">
    <source>
        <dbReference type="SAM" id="Phobius"/>
    </source>
</evidence>
<evidence type="ECO:0000313" key="4">
    <source>
        <dbReference type="Proteomes" id="UP001183615"/>
    </source>
</evidence>
<name>A0ABU2S195_9ACTN</name>
<keyword evidence="1" id="KW-1133">Transmembrane helix</keyword>
<keyword evidence="4" id="KW-1185">Reference proteome</keyword>
<sequence length="609" mass="61059">MTPAPRTLPLLTAVITVAALELLRLAGASGSAWAVLPVTAAAASAGPLVWWLGPRRALPAAVAALAAARLLVQIPAARAEPVVAVAAGLALAALLLTVRRLAAGSVNGPGRAARAIALAVGADVALRLPLDLLDPVWRGGAAGWLWALLLSCLLVAGAWRLWGNAAGSAPGGGAELALLGPALALYAVLLASPAFVAAQGGLSVPAAGWTIACGTVLGVWALSLPQVSPRAGGIAGIAAPGVLAVAVAVFVALPAPLAAPAALAGTAALPAVLRRLFALPRLLTGRGALADLALAGCGAAVGYGLLVLPVQLGLVPGLFAVAAAAGLGWSATRTGAAGAVRRLGHAFRPVLVAVLLLAAPPLLTALRDGPRPLPTDTAGGQYRLLTWNVHWAVNADGELVPDAVADVIADSGAHVAVLQEVPRGRPAAGGLDLVTFLERRFDATAVWVPGADRQFGNLVLTSLPVTDSVTESLPRAGGDMDRSYAAVTVRLTDGEEAAVVGTHLDGGEEPGPRLRQLEPLLAAVGDDPGAVLAGDLNARPGSREMAAVAAAGLRSAQDEIGDPERDTATTPPRRVDWILGGSGVAFGDFDVIDSDASDHLPLAVTVYLD</sequence>
<feature type="transmembrane region" description="Helical" evidence="1">
    <location>
        <begin position="343"/>
        <end position="363"/>
    </location>
</feature>
<dbReference type="Gene3D" id="3.60.10.10">
    <property type="entry name" value="Endonuclease/exonuclease/phosphatase"/>
    <property type="match status" value="1"/>
</dbReference>
<dbReference type="InterPro" id="IPR051916">
    <property type="entry name" value="GPI-anchor_lipid_remodeler"/>
</dbReference>
<keyword evidence="3" id="KW-0378">Hydrolase</keyword>
<keyword evidence="1" id="KW-0472">Membrane</keyword>
<feature type="transmembrane region" description="Helical" evidence="1">
    <location>
        <begin position="32"/>
        <end position="51"/>
    </location>
</feature>
<dbReference type="RefSeq" id="WP_311616015.1">
    <property type="nucleotide sequence ID" value="NZ_JAVREV010000002.1"/>
</dbReference>
<feature type="domain" description="Endonuclease/exonuclease/phosphatase" evidence="2">
    <location>
        <begin position="385"/>
        <end position="599"/>
    </location>
</feature>
<dbReference type="GO" id="GO:0004519">
    <property type="term" value="F:endonuclease activity"/>
    <property type="evidence" value="ECO:0007669"/>
    <property type="project" value="UniProtKB-KW"/>
</dbReference>
<evidence type="ECO:0000313" key="3">
    <source>
        <dbReference type="EMBL" id="MDT0441860.1"/>
    </source>
</evidence>
<accession>A0ABU2S195</accession>
<evidence type="ECO:0000259" key="2">
    <source>
        <dbReference type="Pfam" id="PF03372"/>
    </source>
</evidence>
<dbReference type="PANTHER" id="PTHR14859:SF1">
    <property type="entry name" value="PGAP2-INTERACTING PROTEIN"/>
    <property type="match status" value="1"/>
</dbReference>
<keyword evidence="3" id="KW-0540">Nuclease</keyword>
<feature type="transmembrane region" description="Helical" evidence="1">
    <location>
        <begin position="82"/>
        <end position="101"/>
    </location>
</feature>
<feature type="transmembrane region" description="Helical" evidence="1">
    <location>
        <begin position="289"/>
        <end position="308"/>
    </location>
</feature>
<gene>
    <name evidence="3" type="ORF">RM779_04505</name>
</gene>
<feature type="transmembrane region" description="Helical" evidence="1">
    <location>
        <begin position="234"/>
        <end position="253"/>
    </location>
</feature>
<dbReference type="Pfam" id="PF03372">
    <property type="entry name" value="Exo_endo_phos"/>
    <property type="match status" value="1"/>
</dbReference>
<feature type="transmembrane region" description="Helical" evidence="1">
    <location>
        <begin position="7"/>
        <end position="26"/>
    </location>
</feature>
<dbReference type="InterPro" id="IPR036691">
    <property type="entry name" value="Endo/exonu/phosph_ase_sf"/>
</dbReference>
<dbReference type="EMBL" id="JAVREV010000002">
    <property type="protein sequence ID" value="MDT0441860.1"/>
    <property type="molecule type" value="Genomic_DNA"/>
</dbReference>
<proteinExistence type="predicted"/>
<reference evidence="4" key="1">
    <citation type="submission" date="2023-07" db="EMBL/GenBank/DDBJ databases">
        <title>30 novel species of actinomycetes from the DSMZ collection.</title>
        <authorList>
            <person name="Nouioui I."/>
        </authorList>
    </citation>
    <scope>NUCLEOTIDE SEQUENCE [LARGE SCALE GENOMIC DNA]</scope>
    <source>
        <strain evidence="4">DSM 41886</strain>
    </source>
</reference>
<keyword evidence="3" id="KW-0255">Endonuclease</keyword>
<feature type="transmembrane region" description="Helical" evidence="1">
    <location>
        <begin position="202"/>
        <end position="222"/>
    </location>
</feature>
<dbReference type="Proteomes" id="UP001183615">
    <property type="component" value="Unassembled WGS sequence"/>
</dbReference>
<feature type="transmembrane region" description="Helical" evidence="1">
    <location>
        <begin position="142"/>
        <end position="162"/>
    </location>
</feature>
<feature type="transmembrane region" description="Helical" evidence="1">
    <location>
        <begin position="174"/>
        <end position="196"/>
    </location>
</feature>
<protein>
    <submittedName>
        <fullName evidence="3">Endonuclease/exonuclease/phosphatase family protein</fullName>
    </submittedName>
</protein>